<dbReference type="InterPro" id="IPR013520">
    <property type="entry name" value="Ribonucl_H"/>
</dbReference>
<keyword evidence="5" id="KW-0614">Plasmid</keyword>
<dbReference type="SUPFAM" id="SSF53098">
    <property type="entry name" value="Ribonuclease H-like"/>
    <property type="match status" value="1"/>
</dbReference>
<dbReference type="Pfam" id="PF00929">
    <property type="entry name" value="RNase_T"/>
    <property type="match status" value="1"/>
</dbReference>
<accession>A0ABM8AKT2</accession>
<keyword evidence="2" id="KW-0378">Hydrolase</keyword>
<evidence type="ECO:0000256" key="1">
    <source>
        <dbReference type="ARBA" id="ARBA00022722"/>
    </source>
</evidence>
<feature type="domain" description="Exonuclease" evidence="4">
    <location>
        <begin position="1"/>
        <end position="145"/>
    </location>
</feature>
<evidence type="ECO:0000256" key="3">
    <source>
        <dbReference type="ARBA" id="ARBA00022839"/>
    </source>
</evidence>
<evidence type="ECO:0000259" key="4">
    <source>
        <dbReference type="SMART" id="SM00479"/>
    </source>
</evidence>
<keyword evidence="6" id="KW-1185">Reference proteome</keyword>
<dbReference type="PANTHER" id="PTHR30231">
    <property type="entry name" value="DNA POLYMERASE III SUBUNIT EPSILON"/>
    <property type="match status" value="1"/>
</dbReference>
<evidence type="ECO:0000313" key="5">
    <source>
        <dbReference type="EMBL" id="BDP44424.1"/>
    </source>
</evidence>
<dbReference type="Proteomes" id="UP001064971">
    <property type="component" value="Plasmid pDAETH-2"/>
</dbReference>
<dbReference type="EMBL" id="AP026562">
    <property type="protein sequence ID" value="BDP44424.1"/>
    <property type="molecule type" value="Genomic_DNA"/>
</dbReference>
<dbReference type="Gene3D" id="3.30.420.10">
    <property type="entry name" value="Ribonuclease H-like superfamily/Ribonuclease H"/>
    <property type="match status" value="1"/>
</dbReference>
<organism evidence="5 6">
    <name type="scientific">Deinococcus aetherius</name>
    <dbReference type="NCBI Taxonomy" id="200252"/>
    <lineage>
        <taxon>Bacteria</taxon>
        <taxon>Thermotogati</taxon>
        <taxon>Deinococcota</taxon>
        <taxon>Deinococci</taxon>
        <taxon>Deinococcales</taxon>
        <taxon>Deinococcaceae</taxon>
        <taxon>Deinococcus</taxon>
    </lineage>
</organism>
<proteinExistence type="predicted"/>
<evidence type="ECO:0000313" key="6">
    <source>
        <dbReference type="Proteomes" id="UP001064971"/>
    </source>
</evidence>
<dbReference type="RefSeq" id="WP_264778261.1">
    <property type="nucleotide sequence ID" value="NZ_AP026562.1"/>
</dbReference>
<sequence length="160" mass="17487">MLLDTLVRNIVPVEEGARCVHGIADELLAGAPTFAEVALRIREAVRGKTALIYNSEFDYGRLKSTRRDHGLSTGVVGRKQTACVMHMYAFLYADYDPERQEYARVSSSRACAEMGVTPQGPAHRAAEDALTTAALIRAVAQRVWPVPQKAPPGMLCEMGL</sequence>
<evidence type="ECO:0000256" key="2">
    <source>
        <dbReference type="ARBA" id="ARBA00022801"/>
    </source>
</evidence>
<reference evidence="5" key="1">
    <citation type="submission" date="2022-07" db="EMBL/GenBank/DDBJ databases">
        <title>Complete Genome Sequence of the Radioresistant Bacterium Deinococcus aetherius ST0316, Isolated from the Air Dust collected in Lower Stratosphere above Japan.</title>
        <authorList>
            <person name="Satoh K."/>
            <person name="Hagiwara K."/>
            <person name="Katsumata K."/>
            <person name="Kubo A."/>
            <person name="Yokobori S."/>
            <person name="Yamagishi A."/>
            <person name="Oono Y."/>
            <person name="Narumi I."/>
        </authorList>
    </citation>
    <scope>NUCLEOTIDE SEQUENCE</scope>
    <source>
        <strain evidence="5">ST0316</strain>
        <plasmid evidence="5">pDAETH-2</plasmid>
    </source>
</reference>
<geneLocation type="plasmid" evidence="5 6">
    <name>pDAETH-2</name>
</geneLocation>
<dbReference type="SMART" id="SM00479">
    <property type="entry name" value="EXOIII"/>
    <property type="match status" value="1"/>
</dbReference>
<name>A0ABM8AKT2_9DEIO</name>
<keyword evidence="1" id="KW-0540">Nuclease</keyword>
<dbReference type="PANTHER" id="PTHR30231:SF4">
    <property type="entry name" value="PROTEIN NEN2"/>
    <property type="match status" value="1"/>
</dbReference>
<gene>
    <name evidence="5" type="ORF">DAETH_43930</name>
</gene>
<protein>
    <recommendedName>
        <fullName evidence="4">Exonuclease domain-containing protein</fullName>
    </recommendedName>
</protein>
<dbReference type="InterPro" id="IPR036397">
    <property type="entry name" value="RNaseH_sf"/>
</dbReference>
<keyword evidence="3" id="KW-0269">Exonuclease</keyword>
<dbReference type="CDD" id="cd06127">
    <property type="entry name" value="DEDDh"/>
    <property type="match status" value="1"/>
</dbReference>
<dbReference type="InterPro" id="IPR012337">
    <property type="entry name" value="RNaseH-like_sf"/>
</dbReference>